<evidence type="ECO:0000256" key="1">
    <source>
        <dbReference type="SAM" id="MobiDB-lite"/>
    </source>
</evidence>
<feature type="region of interest" description="Disordered" evidence="1">
    <location>
        <begin position="508"/>
        <end position="551"/>
    </location>
</feature>
<dbReference type="Pfam" id="PF00566">
    <property type="entry name" value="RabGAP-TBC"/>
    <property type="match status" value="1"/>
</dbReference>
<gene>
    <name evidence="3" type="primary">bv60a</name>
</gene>
<proteinExistence type="evidence at transcript level"/>
<evidence type="ECO:0000259" key="2">
    <source>
        <dbReference type="Pfam" id="PF00566"/>
    </source>
</evidence>
<reference evidence="3" key="1">
    <citation type="submission" date="2009-08" db="EMBL/GenBank/DDBJ databases">
        <title>Identification of bracovirus particle proteins and analysis of their transcript levels at the stage of virion formation.</title>
        <authorList>
            <person name="Wetterwald C."/>
            <person name="Roth T."/>
            <person name="Kaeslin M."/>
            <person name="Anaheim M."/>
            <person name="Wespi G."/>
            <person name="Heller M."/>
            <person name="Meser P."/>
            <person name="Roditi I."/>
            <person name="Pfister-Wilhelm R."/>
            <person name="Bezier A."/>
            <person name="Gyapay G."/>
            <person name="Drezen J.M."/>
            <person name="Lanzrein B."/>
        </authorList>
    </citation>
    <scope>NUCLEOTIDE SEQUENCE</scope>
    <source>
        <tissue evidence="3">Ovary</tissue>
    </source>
</reference>
<feature type="compositionally biased region" description="Polar residues" evidence="1">
    <location>
        <begin position="508"/>
        <end position="518"/>
    </location>
</feature>
<dbReference type="EMBL" id="FN543437">
    <property type="protein sequence ID" value="CBA62602.1"/>
    <property type="molecule type" value="mRNA"/>
</dbReference>
<protein>
    <submittedName>
        <fullName evidence="3">BVpp60a protein</fullName>
    </submittedName>
</protein>
<dbReference type="SUPFAM" id="SSF47923">
    <property type="entry name" value="Ypt/Rab-GAP domain of gyp1p"/>
    <property type="match status" value="1"/>
</dbReference>
<accession>D7FB30</accession>
<dbReference type="PANTHER" id="PTHR13297">
    <property type="entry name" value="TBC1 DOMAIN FAMILY MEMBER 23-RELATED"/>
    <property type="match status" value="1"/>
</dbReference>
<dbReference type="PANTHER" id="PTHR13297:SF5">
    <property type="entry name" value="TBC1 DOMAIN FAMILY MEMBER 23"/>
    <property type="match status" value="1"/>
</dbReference>
<dbReference type="GO" id="GO:0005829">
    <property type="term" value="C:cytosol"/>
    <property type="evidence" value="ECO:0007669"/>
    <property type="project" value="GOC"/>
</dbReference>
<dbReference type="GO" id="GO:0042147">
    <property type="term" value="P:retrograde transport, endosome to Golgi"/>
    <property type="evidence" value="ECO:0007669"/>
    <property type="project" value="InterPro"/>
</dbReference>
<sequence length="551" mass="63687">MESFFEIPDINPQASQSMIPRSESARKFPNIFIDEEKKLGNWKKYLEDTLEADNLAQADNLFDLVQQSVIDEDCEAVIDELDIPEETEQRILSVIRTIITIYVKNEKKRYRVGNGWVPLLSRLVKKNPEKLPTYIAFKRMRDNYVPEPGTHGYVLHLLLMYHDPELCNLLDKDKFPLAKYTEFWVNSLFAGTCVESVLKLLWTYLFKHGDPFKIFFVILSIIITKRAKIIEMRFDATEKIGNAIQLFPRFMDTSEVGEIISSASILDANTPPFFKELVKNFMFGSNREEKPKNLPEYLPSSAFKVISNIHSVPPYIDLHYFVVDCRPYVMYENGRFGFKHNFHIDCDLISEWSSAYLNAALKTLKSMVEDYVIEEPNKVKHICVMGSGLQGYDPCVQNVITALLHKNTKYVSVLFGGYNTVHQLLKIKNELNYSLRHHVENKCVFCNPVLLQTEEEQSEDNAELYQPGSSKLENAETTSLEQELNFPGRIKQKIRQTGQDIKNQLMSCVNPQSPSCEGSSKELSRRNQIQSDIENSMKNWTRPRPRKCDNK</sequence>
<organism evidence="3">
    <name type="scientific">Chelonus inanitus</name>
    <dbReference type="NCBI Taxonomy" id="49201"/>
    <lineage>
        <taxon>Eukaryota</taxon>
        <taxon>Metazoa</taxon>
        <taxon>Ecdysozoa</taxon>
        <taxon>Arthropoda</taxon>
        <taxon>Hexapoda</taxon>
        <taxon>Insecta</taxon>
        <taxon>Pterygota</taxon>
        <taxon>Neoptera</taxon>
        <taxon>Endopterygota</taxon>
        <taxon>Hymenoptera</taxon>
        <taxon>Apocrita</taxon>
        <taxon>Ichneumonoidea</taxon>
        <taxon>Braconidae</taxon>
        <taxon>Cheloninae</taxon>
        <taxon>Chelonus</taxon>
    </lineage>
</organism>
<dbReference type="InterPro" id="IPR039755">
    <property type="entry name" value="TBC1D23"/>
</dbReference>
<dbReference type="InterPro" id="IPR035969">
    <property type="entry name" value="Rab-GAP_TBC_sf"/>
</dbReference>
<evidence type="ECO:0000313" key="3">
    <source>
        <dbReference type="EMBL" id="CBA62602.1"/>
    </source>
</evidence>
<dbReference type="Gene3D" id="1.10.472.80">
    <property type="entry name" value="Ypt/Rab-GAP domain of gyp1p, domain 3"/>
    <property type="match status" value="1"/>
</dbReference>
<feature type="compositionally biased region" description="Polar residues" evidence="1">
    <location>
        <begin position="526"/>
        <end position="539"/>
    </location>
</feature>
<name>D7FB30_9HYME</name>
<feature type="domain" description="Rab-GAP TBC" evidence="2">
    <location>
        <begin position="64"/>
        <end position="229"/>
    </location>
</feature>
<dbReference type="GO" id="GO:0005802">
    <property type="term" value="C:trans-Golgi network"/>
    <property type="evidence" value="ECO:0007669"/>
    <property type="project" value="TreeGrafter"/>
</dbReference>
<dbReference type="InterPro" id="IPR000195">
    <property type="entry name" value="Rab-GAP-TBC_dom"/>
</dbReference>
<dbReference type="GO" id="GO:0099041">
    <property type="term" value="P:vesicle tethering to Golgi"/>
    <property type="evidence" value="ECO:0007669"/>
    <property type="project" value="TreeGrafter"/>
</dbReference>
<dbReference type="AlphaFoldDB" id="D7FB30"/>